<organism evidence="1 2">
    <name type="scientific">Eleusine coracana subsp. coracana</name>
    <dbReference type="NCBI Taxonomy" id="191504"/>
    <lineage>
        <taxon>Eukaryota</taxon>
        <taxon>Viridiplantae</taxon>
        <taxon>Streptophyta</taxon>
        <taxon>Embryophyta</taxon>
        <taxon>Tracheophyta</taxon>
        <taxon>Spermatophyta</taxon>
        <taxon>Magnoliopsida</taxon>
        <taxon>Liliopsida</taxon>
        <taxon>Poales</taxon>
        <taxon>Poaceae</taxon>
        <taxon>PACMAD clade</taxon>
        <taxon>Chloridoideae</taxon>
        <taxon>Cynodonteae</taxon>
        <taxon>Eleusininae</taxon>
        <taxon>Eleusine</taxon>
    </lineage>
</organism>
<name>A0AAV5D845_ELECO</name>
<dbReference type="AlphaFoldDB" id="A0AAV5D845"/>
<sequence>MGWWVNGRPRIITSFSSFALDTDLGFGHAALALPVSVCTARLCSGYVEMIAKPGSDRSWIVNALVWPRLAAAL</sequence>
<reference evidence="1" key="1">
    <citation type="journal article" date="2018" name="DNA Res.">
        <title>Multiple hybrid de novo genome assembly of finger millet, an orphan allotetraploid crop.</title>
        <authorList>
            <person name="Hatakeyama M."/>
            <person name="Aluri S."/>
            <person name="Balachadran M.T."/>
            <person name="Sivarajan S.R."/>
            <person name="Patrignani A."/>
            <person name="Gruter S."/>
            <person name="Poveda L."/>
            <person name="Shimizu-Inatsugi R."/>
            <person name="Baeten J."/>
            <person name="Francoijs K.J."/>
            <person name="Nataraja K.N."/>
            <person name="Reddy Y.A.N."/>
            <person name="Phadnis S."/>
            <person name="Ravikumar R.L."/>
            <person name="Schlapbach R."/>
            <person name="Sreeman S.M."/>
            <person name="Shimizu K.K."/>
        </authorList>
    </citation>
    <scope>NUCLEOTIDE SEQUENCE</scope>
</reference>
<protein>
    <submittedName>
        <fullName evidence="1">Uncharacterized protein</fullName>
    </submittedName>
</protein>
<proteinExistence type="predicted"/>
<dbReference type="EMBL" id="BQKI01000012">
    <property type="protein sequence ID" value="GJN06220.1"/>
    <property type="molecule type" value="Genomic_DNA"/>
</dbReference>
<gene>
    <name evidence="1" type="primary">ga23925</name>
    <name evidence="1" type="ORF">PR202_ga23925</name>
</gene>
<accession>A0AAV5D845</accession>
<comment type="caution">
    <text evidence="1">The sequence shown here is derived from an EMBL/GenBank/DDBJ whole genome shotgun (WGS) entry which is preliminary data.</text>
</comment>
<keyword evidence="2" id="KW-1185">Reference proteome</keyword>
<evidence type="ECO:0000313" key="1">
    <source>
        <dbReference type="EMBL" id="GJN06220.1"/>
    </source>
</evidence>
<reference evidence="1" key="2">
    <citation type="submission" date="2021-12" db="EMBL/GenBank/DDBJ databases">
        <title>Resequencing data analysis of finger millet.</title>
        <authorList>
            <person name="Hatakeyama M."/>
            <person name="Aluri S."/>
            <person name="Balachadran M.T."/>
            <person name="Sivarajan S.R."/>
            <person name="Poveda L."/>
            <person name="Shimizu-Inatsugi R."/>
            <person name="Schlapbach R."/>
            <person name="Sreeman S.M."/>
            <person name="Shimizu K.K."/>
        </authorList>
    </citation>
    <scope>NUCLEOTIDE SEQUENCE</scope>
</reference>
<dbReference type="Proteomes" id="UP001054889">
    <property type="component" value="Unassembled WGS sequence"/>
</dbReference>
<evidence type="ECO:0000313" key="2">
    <source>
        <dbReference type="Proteomes" id="UP001054889"/>
    </source>
</evidence>